<dbReference type="Proteomes" id="UP000298234">
    <property type="component" value="Unassembled WGS sequence"/>
</dbReference>
<dbReference type="RefSeq" id="WP_134257296.1">
    <property type="nucleotide sequence ID" value="NZ_SNSF01000042.1"/>
</dbReference>
<proteinExistence type="predicted"/>
<evidence type="ECO:0000313" key="2">
    <source>
        <dbReference type="Proteomes" id="UP000298234"/>
    </source>
</evidence>
<gene>
    <name evidence="1" type="ORF">E3D37_05610</name>
</gene>
<name>A0AAX2RVV9_BURCE</name>
<accession>A0AAX2RVV9</accession>
<protein>
    <submittedName>
        <fullName evidence="1">Uncharacterized protein</fullName>
    </submittedName>
</protein>
<comment type="caution">
    <text evidence="1">The sequence shown here is derived from an EMBL/GenBank/DDBJ whole genome shotgun (WGS) entry which is preliminary data.</text>
</comment>
<dbReference type="AlphaFoldDB" id="A0AAX2RVV9"/>
<sequence>MSAQNFEDQLKVANIQLGLQDDALEQIMRRAVHGQTLDVQSARRALAEIYQIARKCRNVEGE</sequence>
<evidence type="ECO:0000313" key="1">
    <source>
        <dbReference type="EMBL" id="TEU52140.1"/>
    </source>
</evidence>
<dbReference type="EMBL" id="SNSQ01000005">
    <property type="protein sequence ID" value="TEU52140.1"/>
    <property type="molecule type" value="Genomic_DNA"/>
</dbReference>
<organism evidence="1 2">
    <name type="scientific">Burkholderia cepacia</name>
    <name type="common">Pseudomonas cepacia</name>
    <dbReference type="NCBI Taxonomy" id="292"/>
    <lineage>
        <taxon>Bacteria</taxon>
        <taxon>Pseudomonadati</taxon>
        <taxon>Pseudomonadota</taxon>
        <taxon>Betaproteobacteria</taxon>
        <taxon>Burkholderiales</taxon>
        <taxon>Burkholderiaceae</taxon>
        <taxon>Burkholderia</taxon>
        <taxon>Burkholderia cepacia complex</taxon>
    </lineage>
</organism>
<reference evidence="1 2" key="1">
    <citation type="submission" date="2019-03" db="EMBL/GenBank/DDBJ databases">
        <title>Burkholderia cepacia outbreak.</title>
        <authorList>
            <person name="Farzana R."/>
            <person name="Walsh T.R."/>
        </authorList>
    </citation>
    <scope>NUCLEOTIDE SEQUENCE [LARGE SCALE GENOMIC DNA]</scope>
    <source>
        <strain evidence="2">d13</strain>
    </source>
</reference>